<dbReference type="SMART" id="SM00066">
    <property type="entry name" value="GAL4"/>
    <property type="match status" value="1"/>
</dbReference>
<protein>
    <submittedName>
        <fullName evidence="5">Zn(II)2Cys6 transcription factor</fullName>
    </submittedName>
</protein>
<gene>
    <name evidence="5" type="ORF">PsYK624_107850</name>
</gene>
<dbReference type="EMBL" id="BPQB01000041">
    <property type="protein sequence ID" value="GJE94614.1"/>
    <property type="molecule type" value="Genomic_DNA"/>
</dbReference>
<keyword evidence="6" id="KW-1185">Reference proteome</keyword>
<dbReference type="Pfam" id="PF11951">
    <property type="entry name" value="Fungal_trans_2"/>
    <property type="match status" value="1"/>
</dbReference>
<dbReference type="SUPFAM" id="SSF57701">
    <property type="entry name" value="Zn2/Cys6 DNA-binding domain"/>
    <property type="match status" value="1"/>
</dbReference>
<evidence type="ECO:0000256" key="3">
    <source>
        <dbReference type="SAM" id="MobiDB-lite"/>
    </source>
</evidence>
<evidence type="ECO:0000313" key="6">
    <source>
        <dbReference type="Proteomes" id="UP000703269"/>
    </source>
</evidence>
<dbReference type="PANTHER" id="PTHR37534">
    <property type="entry name" value="TRANSCRIPTIONAL ACTIVATOR PROTEIN UGA3"/>
    <property type="match status" value="1"/>
</dbReference>
<comment type="caution">
    <text evidence="5">The sequence shown here is derived from an EMBL/GenBank/DDBJ whole genome shotgun (WGS) entry which is preliminary data.</text>
</comment>
<feature type="compositionally biased region" description="Low complexity" evidence="3">
    <location>
        <begin position="10"/>
        <end position="20"/>
    </location>
</feature>
<dbReference type="Pfam" id="PF00172">
    <property type="entry name" value="Zn_clus"/>
    <property type="match status" value="1"/>
</dbReference>
<dbReference type="Gene3D" id="4.10.240.10">
    <property type="entry name" value="Zn(2)-C6 fungal-type DNA-binding domain"/>
    <property type="match status" value="1"/>
</dbReference>
<feature type="region of interest" description="Disordered" evidence="3">
    <location>
        <begin position="1"/>
        <end position="80"/>
    </location>
</feature>
<feature type="region of interest" description="Disordered" evidence="3">
    <location>
        <begin position="269"/>
        <end position="292"/>
    </location>
</feature>
<evidence type="ECO:0000256" key="1">
    <source>
        <dbReference type="ARBA" id="ARBA00004123"/>
    </source>
</evidence>
<sequence length="726" mass="79090">MALLTTAAGSPSSSSHPSSPESDHPDMDPNTVLDPDASPVSPSSVPAAVALEAERDQGSPRSTPPSSSAADLARSRSTGRGGCWTCRVRRKKCDEERVDGDSCKTCRRLGIECLGWGVRRPDWMRDKEKVAEYKANIKAQLTRAGLIRGQPRAVYSTSTSSVGGMGLSSASSSSSDRYLAGPLAGPGPSSLRAGRSDPYASYAHARAYDSSRYHAAGNVNSVMSAMTGLDALSASPELSIPSPFVMSHDPFNQASLPYSNDLSSMSSTSSYPPFLHTPETSPSITPGLRDSPFNEQPEPYIQYYFEHMRHLQFSLAGKELAQTLAFILAGDPQGPLEYAICALASLHSSKANAHAYDAAASAAEHADRTIDRRFYNKAYVMLMTSKATGRPYTERDAIAAVYLISYHNLAGGGTGWTALLEVAYEWFGQTGIHEEQNPKLALMNMSPTQKLAAKATMWIDTLASVVFTRPPRFLSLYRRLFGNSGGGGYWATTNNDQLDLRMDKLTGCPDEAVLALAETAALAHWKVTEGQKGTLSMRELIRRGDLIESTLRNHPSRNYADSPIVENASMLPTGLAAAAEAASPTLGSGVDELTRRTIANIWREAAVLYLHTVISDAHPGVPEILKATNTIMDYLQLIGPSESDRAILLPFVLTGCMTDDPLIRELVKQRLHYHRDDFYNGSMSQGRTFVEYVANRRQAARHSHRANVTVDWRECMRERWSAITLV</sequence>
<dbReference type="InterPro" id="IPR001138">
    <property type="entry name" value="Zn2Cys6_DnaBD"/>
</dbReference>
<organism evidence="5 6">
    <name type="scientific">Phanerochaete sordida</name>
    <dbReference type="NCBI Taxonomy" id="48140"/>
    <lineage>
        <taxon>Eukaryota</taxon>
        <taxon>Fungi</taxon>
        <taxon>Dikarya</taxon>
        <taxon>Basidiomycota</taxon>
        <taxon>Agaricomycotina</taxon>
        <taxon>Agaricomycetes</taxon>
        <taxon>Polyporales</taxon>
        <taxon>Phanerochaetaceae</taxon>
        <taxon>Phanerochaete</taxon>
    </lineage>
</organism>
<dbReference type="PANTHER" id="PTHR37534:SF46">
    <property type="entry name" value="ZN(II)2CYS6 TRANSCRIPTION FACTOR (EUROFUNG)"/>
    <property type="match status" value="1"/>
</dbReference>
<dbReference type="GO" id="GO:0000981">
    <property type="term" value="F:DNA-binding transcription factor activity, RNA polymerase II-specific"/>
    <property type="evidence" value="ECO:0007669"/>
    <property type="project" value="InterPro"/>
</dbReference>
<dbReference type="InterPro" id="IPR036864">
    <property type="entry name" value="Zn2-C6_fun-type_DNA-bd_sf"/>
</dbReference>
<proteinExistence type="predicted"/>
<dbReference type="PROSITE" id="PS50048">
    <property type="entry name" value="ZN2_CY6_FUNGAL_2"/>
    <property type="match status" value="1"/>
</dbReference>
<dbReference type="AlphaFoldDB" id="A0A9P3LHF4"/>
<feature type="domain" description="Zn(2)-C6 fungal-type" evidence="4">
    <location>
        <begin position="82"/>
        <end position="113"/>
    </location>
</feature>
<dbReference type="OrthoDB" id="5419315at2759"/>
<evidence type="ECO:0000259" key="4">
    <source>
        <dbReference type="PROSITE" id="PS50048"/>
    </source>
</evidence>
<keyword evidence="2" id="KW-0539">Nucleus</keyword>
<accession>A0A9P3LHF4</accession>
<feature type="compositionally biased region" description="Low complexity" evidence="3">
    <location>
        <begin position="59"/>
        <end position="76"/>
    </location>
</feature>
<evidence type="ECO:0000256" key="2">
    <source>
        <dbReference type="ARBA" id="ARBA00023242"/>
    </source>
</evidence>
<feature type="compositionally biased region" description="Low complexity" evidence="3">
    <location>
        <begin position="28"/>
        <end position="51"/>
    </location>
</feature>
<comment type="subcellular location">
    <subcellularLocation>
        <location evidence="1">Nucleus</location>
    </subcellularLocation>
</comment>
<dbReference type="GO" id="GO:0005634">
    <property type="term" value="C:nucleus"/>
    <property type="evidence" value="ECO:0007669"/>
    <property type="project" value="UniProtKB-SubCell"/>
</dbReference>
<dbReference type="CDD" id="cd00067">
    <property type="entry name" value="GAL4"/>
    <property type="match status" value="1"/>
</dbReference>
<reference evidence="5 6" key="1">
    <citation type="submission" date="2021-08" db="EMBL/GenBank/DDBJ databases">
        <title>Draft Genome Sequence of Phanerochaete sordida strain YK-624.</title>
        <authorList>
            <person name="Mori T."/>
            <person name="Dohra H."/>
            <person name="Suzuki T."/>
            <person name="Kawagishi H."/>
            <person name="Hirai H."/>
        </authorList>
    </citation>
    <scope>NUCLEOTIDE SEQUENCE [LARGE SCALE GENOMIC DNA]</scope>
    <source>
        <strain evidence="5 6">YK-624</strain>
    </source>
</reference>
<evidence type="ECO:0000313" key="5">
    <source>
        <dbReference type="EMBL" id="GJE94614.1"/>
    </source>
</evidence>
<dbReference type="PROSITE" id="PS00463">
    <property type="entry name" value="ZN2_CY6_FUNGAL_1"/>
    <property type="match status" value="1"/>
</dbReference>
<dbReference type="Proteomes" id="UP000703269">
    <property type="component" value="Unassembled WGS sequence"/>
</dbReference>
<name>A0A9P3LHF4_9APHY</name>
<dbReference type="GO" id="GO:0008270">
    <property type="term" value="F:zinc ion binding"/>
    <property type="evidence" value="ECO:0007669"/>
    <property type="project" value="InterPro"/>
</dbReference>
<dbReference type="InterPro" id="IPR021858">
    <property type="entry name" value="Fun_TF"/>
</dbReference>